<keyword evidence="2" id="KW-0812">Transmembrane</keyword>
<dbReference type="InterPro" id="IPR001888">
    <property type="entry name" value="Transposase_1"/>
</dbReference>
<dbReference type="Proteomes" id="UP001303046">
    <property type="component" value="Unassembled WGS sequence"/>
</dbReference>
<dbReference type="Gene3D" id="3.30.420.10">
    <property type="entry name" value="Ribonuclease H-like superfamily/Ribonuclease H"/>
    <property type="match status" value="1"/>
</dbReference>
<keyword evidence="5" id="KW-1185">Reference proteome</keyword>
<evidence type="ECO:0000313" key="4">
    <source>
        <dbReference type="EMBL" id="KAK6726289.1"/>
    </source>
</evidence>
<feature type="compositionally biased region" description="Basic and acidic residues" evidence="1">
    <location>
        <begin position="603"/>
        <end position="616"/>
    </location>
</feature>
<dbReference type="PANTHER" id="PTHR46060">
    <property type="entry name" value="MARINER MOS1 TRANSPOSASE-LIKE PROTEIN"/>
    <property type="match status" value="1"/>
</dbReference>
<dbReference type="EMBL" id="JAVFWL010000001">
    <property type="protein sequence ID" value="KAK6726289.1"/>
    <property type="molecule type" value="Genomic_DNA"/>
</dbReference>
<comment type="caution">
    <text evidence="4">The sequence shown here is derived from an EMBL/GenBank/DDBJ whole genome shotgun (WGS) entry which is preliminary data.</text>
</comment>
<feature type="region of interest" description="Disordered" evidence="1">
    <location>
        <begin position="603"/>
        <end position="627"/>
    </location>
</feature>
<accession>A0ABR1BII3</accession>
<evidence type="ECO:0000259" key="3">
    <source>
        <dbReference type="Pfam" id="PF25375"/>
    </source>
</evidence>
<dbReference type="Pfam" id="PF25375">
    <property type="entry name" value="Lin-15B"/>
    <property type="match status" value="1"/>
</dbReference>
<feature type="compositionally biased region" description="Basic and acidic residues" evidence="1">
    <location>
        <begin position="665"/>
        <end position="675"/>
    </location>
</feature>
<gene>
    <name evidence="4" type="primary">Necator_chrI.g668</name>
    <name evidence="4" type="ORF">RB195_004546</name>
</gene>
<dbReference type="PANTHER" id="PTHR46060:SF2">
    <property type="entry name" value="HISTONE-LYSINE N-METHYLTRANSFERASE SETMAR"/>
    <property type="match status" value="1"/>
</dbReference>
<dbReference type="InterPro" id="IPR036397">
    <property type="entry name" value="RNaseH_sf"/>
</dbReference>
<name>A0ABR1BII3_NECAM</name>
<keyword evidence="2" id="KW-0472">Membrane</keyword>
<proteinExistence type="predicted"/>
<dbReference type="Pfam" id="PF01359">
    <property type="entry name" value="Transposase_1"/>
    <property type="match status" value="1"/>
</dbReference>
<dbReference type="InterPro" id="IPR052709">
    <property type="entry name" value="Transposase-MT_Hybrid"/>
</dbReference>
<keyword evidence="2" id="KW-1133">Transmembrane helix</keyword>
<protein>
    <recommendedName>
        <fullName evidence="3">Lin-15A/B-like domain-containing protein</fullName>
    </recommendedName>
</protein>
<feature type="compositionally biased region" description="Acidic residues" evidence="1">
    <location>
        <begin position="397"/>
        <end position="414"/>
    </location>
</feature>
<evidence type="ECO:0000256" key="1">
    <source>
        <dbReference type="SAM" id="MobiDB-lite"/>
    </source>
</evidence>
<organism evidence="4 5">
    <name type="scientific">Necator americanus</name>
    <name type="common">Human hookworm</name>
    <dbReference type="NCBI Taxonomy" id="51031"/>
    <lineage>
        <taxon>Eukaryota</taxon>
        <taxon>Metazoa</taxon>
        <taxon>Ecdysozoa</taxon>
        <taxon>Nematoda</taxon>
        <taxon>Chromadorea</taxon>
        <taxon>Rhabditida</taxon>
        <taxon>Rhabditina</taxon>
        <taxon>Rhabditomorpha</taxon>
        <taxon>Strongyloidea</taxon>
        <taxon>Ancylostomatidae</taxon>
        <taxon>Bunostominae</taxon>
        <taxon>Necator</taxon>
    </lineage>
</organism>
<feature type="region of interest" description="Disordered" evidence="1">
    <location>
        <begin position="657"/>
        <end position="677"/>
    </location>
</feature>
<feature type="domain" description="Lin-15A/B-like" evidence="3">
    <location>
        <begin position="435"/>
        <end position="507"/>
    </location>
</feature>
<sequence>MGAVISQLGFNQAFLLALIGIIAMLGLTVVAVSGDSRDNHQNDYALPLMSRSCFLCGENRVLERLLGGTVPERSSNIIFLSTLARYNVISFETARNIYQLSSTASCVLVCRDHFVQTSLYITWEFEQLWPDFSQSGLDNAPISVVCDLLAHIRMYASMLNDLKMLTEEDVVSFYNNNVIKYYNGVLNKLALPDHKEQNLTSPSKQVVCGDNPSTSQDSSADVISVSKASCPSQRFACSLCQLRYSSPKLRLVSESTKENIILLSCLVMDNTIEMDVAKKICKEICHHGRLLCKNHFVQAAWTLGDEVRQMWSRFPVLGLQRIPVQIQEDLLKRIQMLARTIRKDIAVSLMDLWKFYDFCQSIYKNTKDAASQKTVIEGLENQHFSFSKYENPCSLSSDDDEKPTSINEDEECSGEENVLHGRKSPNVGKKRILRNICLICHRSHPRGEMRSSSRTLDQFLILLSCMIINHHMDLEDAEHAYDQMSMKKKYVCQRHYIQAAKYMCVEVERNTGMSITPGCTKVPIETWKVISKSIKDYCELVDKSVPIFEENIGRFYSDCVTKYYVSGGWKTDLEEQIRAPKSQESNNEDPLVASVSALIPTKEGRLNDSGDQKPNLEKSICTPKPSTTPATSFGATFVKTGHDVKGISYITRDEKVTNPTDDIDASSRHTTDDSPKPAGRWIIERRYRKSPFTKIRCYCGICGQIRLTENLHPVLSQPRALVIISCLLAQDITNVDDAMRYYKEEVSIRRYKHGICEEHLVEAGAYLEAELKRLLGPTPSRKLIEAPVNVVQIIVDRLQLFVDRIDKGTSLCDNDIRLYLKFYLNKYGENDDWKIRWEPDRKNDCETVCEPSRSGKTCIVIRTKKPKNATSLSKPSLTKASQRYTYKKLTVELEPSRGERYKPKQKDVNDVESIHSPVTGSSLLETAVESLCTEYSTGTEVMERTSECSTVPSPSYGYAPASRAVEPQTSEDEFSKLTCSLCGVIGLAMDFRPAATEPQYNIVLLSLLLMQSSMDNARAIAWYNQTQRRQLMICRSHYIKAAARLSMEIKREWGKFPENGLAEVPENIIYSMLTVIRLYRDFIDPKIDLERWHVNEFFDDCLNKYWKDFKWMPYKKRLRVQHTESRDSNKTDNKGSAKENAKESHINKFFDGCLDRYRTKSKRIPYKKESPMKFKWAPYKKESLVQHAESRDSIKTEIEDYDEKEGMDNYGFRELWEKLGNSSNVIPDSSNFDDCLPLFRTEEDVKPVVFDEVSAIDLIEGDGFHSTLTSRNLADHFVEDSPLIRNDEKSWIDTLMQDDDNERNSIQSDQKDHIVLFDSSSLPSTSTAPEPHLDLNLQIKMEIEEDDIAMENTAEDDISMQDLDEDKIMKFLSDRSKSIGELTRELNITSNAVLSYLRCTDAEREMCKWVPSDGILQCRLEICTSLVLRNIRDSILDRIVTYGEKWIYFNNKERPTLWLDDTVKDIEVQSESNPEREKVLLTVWWSSAGIIHHHLVGGGKSMTEDDFIKQISEVYRKMGSKQPAKGPLLLCDNPRPYVSRNSIQKLYLYGIEVLPHPPQSPDLLPSKYHIFRHLNHYLAGRNFYDDVEVEKAFLSFIAFKKPKFYSEGISELISRWKKCITLNGDYFHMSS</sequence>
<reference evidence="4 5" key="1">
    <citation type="submission" date="2023-08" db="EMBL/GenBank/DDBJ databases">
        <title>A Necator americanus chromosomal reference genome.</title>
        <authorList>
            <person name="Ilik V."/>
            <person name="Petrzelkova K.J."/>
            <person name="Pardy F."/>
            <person name="Fuh T."/>
            <person name="Niatou-Singa F.S."/>
            <person name="Gouil Q."/>
            <person name="Baker L."/>
            <person name="Ritchie M.E."/>
            <person name="Jex A.R."/>
            <person name="Gazzola D."/>
            <person name="Li H."/>
            <person name="Toshio Fujiwara R."/>
            <person name="Zhan B."/>
            <person name="Aroian R.V."/>
            <person name="Pafco B."/>
            <person name="Schwarz E.M."/>
        </authorList>
    </citation>
    <scope>NUCLEOTIDE SEQUENCE [LARGE SCALE GENOMIC DNA]</scope>
    <source>
        <strain evidence="4 5">Aroian</strain>
        <tissue evidence="4">Whole animal</tissue>
    </source>
</reference>
<dbReference type="InterPro" id="IPR057432">
    <property type="entry name" value="Lin-15A/B-like_dom"/>
</dbReference>
<feature type="region of interest" description="Disordered" evidence="1">
    <location>
        <begin position="390"/>
        <end position="424"/>
    </location>
</feature>
<evidence type="ECO:0000313" key="5">
    <source>
        <dbReference type="Proteomes" id="UP001303046"/>
    </source>
</evidence>
<feature type="transmembrane region" description="Helical" evidence="2">
    <location>
        <begin position="12"/>
        <end position="32"/>
    </location>
</feature>
<feature type="region of interest" description="Disordered" evidence="1">
    <location>
        <begin position="1122"/>
        <end position="1142"/>
    </location>
</feature>
<evidence type="ECO:0000256" key="2">
    <source>
        <dbReference type="SAM" id="Phobius"/>
    </source>
</evidence>